<feature type="region of interest" description="Disordered" evidence="1">
    <location>
        <begin position="343"/>
        <end position="371"/>
    </location>
</feature>
<gene>
    <name evidence="2" type="ORF">AMAG_10849</name>
</gene>
<dbReference type="VEuPathDB" id="FungiDB:AMAG_10849"/>
<reference evidence="3" key="2">
    <citation type="submission" date="2009-11" db="EMBL/GenBank/DDBJ databases">
        <title>The Genome Sequence of Allomyces macrogynus strain ATCC 38327.</title>
        <authorList>
            <consortium name="The Broad Institute Genome Sequencing Platform"/>
            <person name="Russ C."/>
            <person name="Cuomo C."/>
            <person name="Shea T."/>
            <person name="Young S.K."/>
            <person name="Zeng Q."/>
            <person name="Koehrsen M."/>
            <person name="Haas B."/>
            <person name="Borodovsky M."/>
            <person name="Guigo R."/>
            <person name="Alvarado L."/>
            <person name="Berlin A."/>
            <person name="Borenstein D."/>
            <person name="Chen Z."/>
            <person name="Engels R."/>
            <person name="Freedman E."/>
            <person name="Gellesch M."/>
            <person name="Goldberg J."/>
            <person name="Griggs A."/>
            <person name="Gujja S."/>
            <person name="Heiman D."/>
            <person name="Hepburn T."/>
            <person name="Howarth C."/>
            <person name="Jen D."/>
            <person name="Larson L."/>
            <person name="Lewis B."/>
            <person name="Mehta T."/>
            <person name="Park D."/>
            <person name="Pearson M."/>
            <person name="Roberts A."/>
            <person name="Saif S."/>
            <person name="Shenoy N."/>
            <person name="Sisk P."/>
            <person name="Stolte C."/>
            <person name="Sykes S."/>
            <person name="Walk T."/>
            <person name="White J."/>
            <person name="Yandava C."/>
            <person name="Burger G."/>
            <person name="Gray M.W."/>
            <person name="Holland P.W.H."/>
            <person name="King N."/>
            <person name="Lang F.B.F."/>
            <person name="Roger A.J."/>
            <person name="Ruiz-Trillo I."/>
            <person name="Lander E."/>
            <person name="Nusbaum C."/>
        </authorList>
    </citation>
    <scope>NUCLEOTIDE SEQUENCE [LARGE SCALE GENOMIC DNA]</scope>
    <source>
        <strain evidence="3">ATCC 38327</strain>
    </source>
</reference>
<feature type="region of interest" description="Disordered" evidence="1">
    <location>
        <begin position="1"/>
        <end position="81"/>
    </location>
</feature>
<accession>A0A0L0SRP7</accession>
<sequence>MGGGGPRRRPPDDACSAGGRRQARWRASRATQQQPKAAAAAPAAAAPRAAAASAPVVPEPRLRLPPAVHEPPATPRSAAAASATAAAAADASLPVLQEILHQMRMLTNAVGASASSASAFATTMGPPPAPARFQHQGAAAYMPTPAITPMPQAAYVSRAEGLRTTAFGSAMGQTPAAPAEYQWTPRVEWETPRAGYQAGGMLDPMRAAGAAEPAAGMCGAAETFGAWAQRPAPAGPWFFGTSAATTAAAAPHPPATDPATVHGIPPYPTQQIIAIFTEAVQDIGRRADAAVAAAQAELDRSVAHARALCEQWADEWVKDVNAGVDDAEQTLRQTLAEIHAVKPGAGGVRPAPAPGAETAAEATRARGGMVR</sequence>
<feature type="compositionally biased region" description="Low complexity" evidence="1">
    <location>
        <begin position="348"/>
        <end position="371"/>
    </location>
</feature>
<dbReference type="Proteomes" id="UP000054350">
    <property type="component" value="Unassembled WGS sequence"/>
</dbReference>
<proteinExistence type="predicted"/>
<name>A0A0L0SRP7_ALLM3</name>
<dbReference type="EMBL" id="GG745346">
    <property type="protein sequence ID" value="KNE65197.1"/>
    <property type="molecule type" value="Genomic_DNA"/>
</dbReference>
<keyword evidence="3" id="KW-1185">Reference proteome</keyword>
<evidence type="ECO:0000256" key="1">
    <source>
        <dbReference type="SAM" id="MobiDB-lite"/>
    </source>
</evidence>
<evidence type="ECO:0000313" key="2">
    <source>
        <dbReference type="EMBL" id="KNE65197.1"/>
    </source>
</evidence>
<organism evidence="2 3">
    <name type="scientific">Allomyces macrogynus (strain ATCC 38327)</name>
    <name type="common">Allomyces javanicus var. macrogynus</name>
    <dbReference type="NCBI Taxonomy" id="578462"/>
    <lineage>
        <taxon>Eukaryota</taxon>
        <taxon>Fungi</taxon>
        <taxon>Fungi incertae sedis</taxon>
        <taxon>Blastocladiomycota</taxon>
        <taxon>Blastocladiomycetes</taxon>
        <taxon>Blastocladiales</taxon>
        <taxon>Blastocladiaceae</taxon>
        <taxon>Allomyces</taxon>
    </lineage>
</organism>
<feature type="compositionally biased region" description="Low complexity" evidence="1">
    <location>
        <begin position="37"/>
        <end position="56"/>
    </location>
</feature>
<protein>
    <submittedName>
        <fullName evidence="2">Uncharacterized protein</fullName>
    </submittedName>
</protein>
<reference evidence="2 3" key="1">
    <citation type="submission" date="2009-11" db="EMBL/GenBank/DDBJ databases">
        <title>Annotation of Allomyces macrogynus ATCC 38327.</title>
        <authorList>
            <consortium name="The Broad Institute Genome Sequencing Platform"/>
            <person name="Russ C."/>
            <person name="Cuomo C."/>
            <person name="Burger G."/>
            <person name="Gray M.W."/>
            <person name="Holland P.W.H."/>
            <person name="King N."/>
            <person name="Lang F.B.F."/>
            <person name="Roger A.J."/>
            <person name="Ruiz-Trillo I."/>
            <person name="Young S.K."/>
            <person name="Zeng Q."/>
            <person name="Gargeya S."/>
            <person name="Fitzgerald M."/>
            <person name="Haas B."/>
            <person name="Abouelleil A."/>
            <person name="Alvarado L."/>
            <person name="Arachchi H.M."/>
            <person name="Berlin A."/>
            <person name="Chapman S.B."/>
            <person name="Gearin G."/>
            <person name="Goldberg J."/>
            <person name="Griggs A."/>
            <person name="Gujja S."/>
            <person name="Hansen M."/>
            <person name="Heiman D."/>
            <person name="Howarth C."/>
            <person name="Larimer J."/>
            <person name="Lui A."/>
            <person name="MacDonald P.J.P."/>
            <person name="McCowen C."/>
            <person name="Montmayeur A."/>
            <person name="Murphy C."/>
            <person name="Neiman D."/>
            <person name="Pearson M."/>
            <person name="Priest M."/>
            <person name="Roberts A."/>
            <person name="Saif S."/>
            <person name="Shea T."/>
            <person name="Sisk P."/>
            <person name="Stolte C."/>
            <person name="Sykes S."/>
            <person name="Wortman J."/>
            <person name="Nusbaum C."/>
            <person name="Birren B."/>
        </authorList>
    </citation>
    <scope>NUCLEOTIDE SEQUENCE [LARGE SCALE GENOMIC DNA]</scope>
    <source>
        <strain evidence="2 3">ATCC 38327</strain>
    </source>
</reference>
<evidence type="ECO:0000313" key="3">
    <source>
        <dbReference type="Proteomes" id="UP000054350"/>
    </source>
</evidence>
<dbReference type="AlphaFoldDB" id="A0A0L0SRP7"/>